<gene>
    <name evidence="3" type="ORF">AD947_04085</name>
</gene>
<protein>
    <recommendedName>
        <fullName evidence="2">AMP-dependent synthetase/ligase domain-containing protein</fullName>
    </recommendedName>
</protein>
<evidence type="ECO:0000259" key="2">
    <source>
        <dbReference type="Pfam" id="PF00501"/>
    </source>
</evidence>
<dbReference type="InterPro" id="IPR042099">
    <property type="entry name" value="ANL_N_sf"/>
</dbReference>
<dbReference type="GO" id="GO:0006633">
    <property type="term" value="P:fatty acid biosynthetic process"/>
    <property type="evidence" value="ECO:0007669"/>
    <property type="project" value="TreeGrafter"/>
</dbReference>
<dbReference type="GO" id="GO:0070566">
    <property type="term" value="F:adenylyltransferase activity"/>
    <property type="evidence" value="ECO:0007669"/>
    <property type="project" value="TreeGrafter"/>
</dbReference>
<dbReference type="Gene3D" id="3.30.300.30">
    <property type="match status" value="1"/>
</dbReference>
<comment type="similarity">
    <text evidence="1">Belongs to the ATP-dependent AMP-binding enzyme family.</text>
</comment>
<accession>A0A149U1X7</accession>
<evidence type="ECO:0000256" key="1">
    <source>
        <dbReference type="ARBA" id="ARBA00006432"/>
    </source>
</evidence>
<proteinExistence type="inferred from homology"/>
<reference evidence="3 4" key="1">
    <citation type="submission" date="2015-06" db="EMBL/GenBank/DDBJ databases">
        <title>Improved classification and identification of acetic acid bacteria using matrix-assisted laser desorption/ionization time-of-flight mass spectrometry; Gluconobacter nephelii and Gluconobacter uchimurae are later heterotypic synonyms of Gluconobacter japonicus and Gluconobacter oxydans, respectively.</title>
        <authorList>
            <person name="Li L."/>
            <person name="Cleenwerck I."/>
            <person name="De Vuyst L."/>
            <person name="Vandamme P."/>
        </authorList>
    </citation>
    <scope>NUCLEOTIDE SEQUENCE [LARGE SCALE GENOMIC DNA]</scope>
    <source>
        <strain evidence="3 4">LMG 1663</strain>
    </source>
</reference>
<dbReference type="SUPFAM" id="SSF56801">
    <property type="entry name" value="Acetyl-CoA synthetase-like"/>
    <property type="match status" value="1"/>
</dbReference>
<dbReference type="Gene3D" id="3.40.50.12780">
    <property type="entry name" value="N-terminal domain of ligase-like"/>
    <property type="match status" value="1"/>
</dbReference>
<dbReference type="InterPro" id="IPR000873">
    <property type="entry name" value="AMP-dep_synth/lig_dom"/>
</dbReference>
<dbReference type="Proteomes" id="UP000075411">
    <property type="component" value="Unassembled WGS sequence"/>
</dbReference>
<feature type="domain" description="AMP-dependent synthetase/ligase" evidence="2">
    <location>
        <begin position="31"/>
        <end position="421"/>
    </location>
</feature>
<dbReference type="InterPro" id="IPR045851">
    <property type="entry name" value="AMP-bd_C_sf"/>
</dbReference>
<dbReference type="PATRIC" id="fig|104102.12.peg.1689"/>
<dbReference type="EMBL" id="LHZT01000105">
    <property type="protein sequence ID" value="KXV59421.1"/>
    <property type="molecule type" value="Genomic_DNA"/>
</dbReference>
<dbReference type="PANTHER" id="PTHR22754">
    <property type="entry name" value="DISCO-INTERACTING PROTEIN 2 DIP2 -RELATED"/>
    <property type="match status" value="1"/>
</dbReference>
<dbReference type="PANTHER" id="PTHR22754:SF32">
    <property type="entry name" value="DISCO-INTERACTING PROTEIN 2"/>
    <property type="match status" value="1"/>
</dbReference>
<sequence>MEKNFHTILEPGGQKIIDWQTGALAELSRFQAAINPDLEVLTFLGDGRNETARLTAQELDAKAGNLAGWLRKCLKPKQRVILLLENGPEYLLALFGCAYAGVTPVSGVYPTDFGSKQRLCHIVKDSDAVAVIGEKNTLSSFQKECQLESLNILWIPVELAEKYSAYYYSPLKNSDEALIQYTSGSTNIPKGVILTSRNILFNLTQQGIKLGYTQGDVGVSWLPLSHDMGLMGAALMAIAAGGQCILLPPEKFLQTPTIWLCAISKYKATLSGAPGFAYDICVNFKDNLLENIDLSKWEQAFVGSESINFETIRKFSSKFSKYGFKNKAFCPCYGLAEATLLVSSKARKKNVFLGKFSRAFLTESVVAPPLSLDDERIVISCGEVIDDTHILVVKNETDFSLSAENEEGLLFVSGPGVSQGYCGHGNQNIIKLEYNGIIYVYTGDKGFYYDKNLFLTGRKSNEIIINGFKIDPEDFVFSVSQKEPRISQNNSTIFLNDNIPVFVCSCFNRSDYEDRIFSEQIKKIFYEKFRIHKSEIWFVNSASFDKTPSGKIMVDATKYNLICNENLILKKIRLDIVKNLTLLKKEIF</sequence>
<organism evidence="3 4">
    <name type="scientific">Acetobacter tropicalis</name>
    <dbReference type="NCBI Taxonomy" id="104102"/>
    <lineage>
        <taxon>Bacteria</taxon>
        <taxon>Pseudomonadati</taxon>
        <taxon>Pseudomonadota</taxon>
        <taxon>Alphaproteobacteria</taxon>
        <taxon>Acetobacterales</taxon>
        <taxon>Acetobacteraceae</taxon>
        <taxon>Acetobacter</taxon>
    </lineage>
</organism>
<dbReference type="Pfam" id="PF00501">
    <property type="entry name" value="AMP-binding"/>
    <property type="match status" value="1"/>
</dbReference>
<dbReference type="AlphaFoldDB" id="A0A149U1X7"/>
<comment type="caution">
    <text evidence="3">The sequence shown here is derived from an EMBL/GenBank/DDBJ whole genome shotgun (WGS) entry which is preliminary data.</text>
</comment>
<evidence type="ECO:0000313" key="3">
    <source>
        <dbReference type="EMBL" id="KXV59421.1"/>
    </source>
</evidence>
<dbReference type="RefSeq" id="WP_082786111.1">
    <property type="nucleotide sequence ID" value="NZ_LHZT01000105.1"/>
</dbReference>
<name>A0A149U1X7_9PROT</name>
<dbReference type="OrthoDB" id="9803968at2"/>
<evidence type="ECO:0000313" key="4">
    <source>
        <dbReference type="Proteomes" id="UP000075411"/>
    </source>
</evidence>
<dbReference type="GO" id="GO:0005886">
    <property type="term" value="C:plasma membrane"/>
    <property type="evidence" value="ECO:0007669"/>
    <property type="project" value="TreeGrafter"/>
</dbReference>